<feature type="region of interest" description="Disordered" evidence="7">
    <location>
        <begin position="867"/>
        <end position="905"/>
    </location>
</feature>
<feature type="domain" description="Zinc finger PHD-type" evidence="8">
    <location>
        <begin position="224"/>
        <end position="279"/>
    </location>
</feature>
<proteinExistence type="predicted"/>
<dbReference type="Pfam" id="PF26055">
    <property type="entry name" value="Mtase_EDM2"/>
    <property type="match status" value="1"/>
</dbReference>
<dbReference type="GO" id="GO:0006338">
    <property type="term" value="P:chromatin remodeling"/>
    <property type="evidence" value="ECO:0007669"/>
    <property type="project" value="UniProtKB-ARBA"/>
</dbReference>
<feature type="region of interest" description="Disordered" evidence="7">
    <location>
        <begin position="501"/>
        <end position="538"/>
    </location>
</feature>
<keyword evidence="3" id="KW-0677">Repeat</keyword>
<feature type="compositionally biased region" description="Polar residues" evidence="7">
    <location>
        <begin position="522"/>
        <end position="538"/>
    </location>
</feature>
<dbReference type="CDD" id="cd15565">
    <property type="entry name" value="PHD2_NSD"/>
    <property type="match status" value="1"/>
</dbReference>
<evidence type="ECO:0000313" key="9">
    <source>
        <dbReference type="EMBL" id="PKI64205.1"/>
    </source>
</evidence>
<evidence type="ECO:0000256" key="3">
    <source>
        <dbReference type="ARBA" id="ARBA00022737"/>
    </source>
</evidence>
<keyword evidence="4" id="KW-0863">Zinc-finger</keyword>
<keyword evidence="6" id="KW-0539">Nucleus</keyword>
<evidence type="ECO:0000256" key="1">
    <source>
        <dbReference type="ARBA" id="ARBA00004123"/>
    </source>
</evidence>
<dbReference type="EMBL" id="PGOL01000846">
    <property type="protein sequence ID" value="PKI64205.1"/>
    <property type="molecule type" value="Genomic_DNA"/>
</dbReference>
<organism evidence="9 10">
    <name type="scientific">Punica granatum</name>
    <name type="common">Pomegranate</name>
    <dbReference type="NCBI Taxonomy" id="22663"/>
    <lineage>
        <taxon>Eukaryota</taxon>
        <taxon>Viridiplantae</taxon>
        <taxon>Streptophyta</taxon>
        <taxon>Embryophyta</taxon>
        <taxon>Tracheophyta</taxon>
        <taxon>Spermatophyta</taxon>
        <taxon>Magnoliopsida</taxon>
        <taxon>eudicotyledons</taxon>
        <taxon>Gunneridae</taxon>
        <taxon>Pentapetalae</taxon>
        <taxon>rosids</taxon>
        <taxon>malvids</taxon>
        <taxon>Myrtales</taxon>
        <taxon>Lythraceae</taxon>
        <taxon>Punica</taxon>
    </lineage>
</organism>
<keyword evidence="2" id="KW-0479">Metal-binding</keyword>
<accession>A0A2I0K6M3</accession>
<dbReference type="InterPro" id="IPR001965">
    <property type="entry name" value="Znf_PHD"/>
</dbReference>
<dbReference type="InterPro" id="IPR055197">
    <property type="entry name" value="PHDvar_NSD"/>
</dbReference>
<dbReference type="CDD" id="cd15566">
    <property type="entry name" value="PHD3_NSD"/>
    <property type="match status" value="1"/>
</dbReference>
<feature type="compositionally biased region" description="Basic and acidic residues" evidence="7">
    <location>
        <begin position="509"/>
        <end position="520"/>
    </location>
</feature>
<dbReference type="GO" id="GO:0008270">
    <property type="term" value="F:zinc ion binding"/>
    <property type="evidence" value="ECO:0007669"/>
    <property type="project" value="UniProtKB-KW"/>
</dbReference>
<protein>
    <recommendedName>
        <fullName evidence="8">Zinc finger PHD-type domain-containing protein</fullName>
    </recommendedName>
</protein>
<feature type="domain" description="Zinc finger PHD-type" evidence="8">
    <location>
        <begin position="284"/>
        <end position="350"/>
    </location>
</feature>
<dbReference type="InterPro" id="IPR058939">
    <property type="entry name" value="Mtase_EDM2"/>
</dbReference>
<evidence type="ECO:0000259" key="8">
    <source>
        <dbReference type="SMART" id="SM00249"/>
    </source>
</evidence>
<dbReference type="GO" id="GO:0005634">
    <property type="term" value="C:nucleus"/>
    <property type="evidence" value="ECO:0007669"/>
    <property type="project" value="UniProtKB-SubCell"/>
</dbReference>
<feature type="compositionally biased region" description="Polar residues" evidence="7">
    <location>
        <begin position="867"/>
        <end position="892"/>
    </location>
</feature>
<dbReference type="InterPro" id="IPR013083">
    <property type="entry name" value="Znf_RING/FYVE/PHD"/>
</dbReference>
<evidence type="ECO:0000256" key="6">
    <source>
        <dbReference type="ARBA" id="ARBA00023242"/>
    </source>
</evidence>
<comment type="caution">
    <text evidence="9">The sequence shown here is derived from an EMBL/GenBank/DDBJ whole genome shotgun (WGS) entry which is preliminary data.</text>
</comment>
<dbReference type="SMART" id="SM00249">
    <property type="entry name" value="PHD"/>
    <property type="match status" value="3"/>
</dbReference>
<feature type="compositionally biased region" description="Polar residues" evidence="7">
    <location>
        <begin position="958"/>
        <end position="969"/>
    </location>
</feature>
<dbReference type="Gene3D" id="3.30.40.10">
    <property type="entry name" value="Zinc/RING finger domain, C3HC4 (zinc finger)"/>
    <property type="match status" value="2"/>
</dbReference>
<dbReference type="Pfam" id="PF23004">
    <property type="entry name" value="PHDvar_NSD"/>
    <property type="match status" value="1"/>
</dbReference>
<dbReference type="InterPro" id="IPR055198">
    <property type="entry name" value="NSD_PHD"/>
</dbReference>
<dbReference type="PANTHER" id="PTHR46235">
    <property type="entry name" value="PHD FINGER-CONTAINING PROTEIN DDB_G0268158"/>
    <property type="match status" value="1"/>
</dbReference>
<dbReference type="Pfam" id="PF12047">
    <property type="entry name" value="DNMT1-RFD"/>
    <property type="match status" value="1"/>
</dbReference>
<evidence type="ECO:0000256" key="5">
    <source>
        <dbReference type="ARBA" id="ARBA00022833"/>
    </source>
</evidence>
<evidence type="ECO:0000256" key="7">
    <source>
        <dbReference type="SAM" id="MobiDB-lite"/>
    </source>
</evidence>
<evidence type="ECO:0000256" key="4">
    <source>
        <dbReference type="ARBA" id="ARBA00022771"/>
    </source>
</evidence>
<name>A0A2I0K6M3_PUNGR</name>
<evidence type="ECO:0000256" key="2">
    <source>
        <dbReference type="ARBA" id="ARBA00022723"/>
    </source>
</evidence>
<dbReference type="InterPro" id="IPR022702">
    <property type="entry name" value="Cytosine_MeTrfase1_RFD"/>
</dbReference>
<dbReference type="Pfam" id="PF22908">
    <property type="entry name" value="PHD_NSD"/>
    <property type="match status" value="1"/>
</dbReference>
<dbReference type="STRING" id="22663.A0A2I0K6M3"/>
<comment type="subcellular location">
    <subcellularLocation>
        <location evidence="1">Nucleus</location>
    </subcellularLocation>
</comment>
<reference evidence="9 10" key="1">
    <citation type="submission" date="2017-11" db="EMBL/GenBank/DDBJ databases">
        <title>De-novo sequencing of pomegranate (Punica granatum L.) genome.</title>
        <authorList>
            <person name="Akparov Z."/>
            <person name="Amiraslanov A."/>
            <person name="Hajiyeva S."/>
            <person name="Abbasov M."/>
            <person name="Kaur K."/>
            <person name="Hamwieh A."/>
            <person name="Solovyev V."/>
            <person name="Salamov A."/>
            <person name="Braich B."/>
            <person name="Kosarev P."/>
            <person name="Mahmoud A."/>
            <person name="Hajiyev E."/>
            <person name="Babayeva S."/>
            <person name="Izzatullayeva V."/>
            <person name="Mammadov A."/>
            <person name="Mammadov A."/>
            <person name="Sharifova S."/>
            <person name="Ojaghi J."/>
            <person name="Eynullazada K."/>
            <person name="Bayramov B."/>
            <person name="Abdulazimova A."/>
            <person name="Shahmuradov I."/>
        </authorList>
    </citation>
    <scope>NUCLEOTIDE SEQUENCE [LARGE SCALE GENOMIC DNA]</scope>
    <source>
        <strain evidence="10">cv. AG2017</strain>
        <tissue evidence="9">Leaf</tissue>
    </source>
</reference>
<feature type="domain" description="Zinc finger PHD-type" evidence="8">
    <location>
        <begin position="351"/>
        <end position="414"/>
    </location>
</feature>
<dbReference type="AlphaFoldDB" id="A0A2I0K6M3"/>
<keyword evidence="5" id="KW-0862">Zinc</keyword>
<keyword evidence="10" id="KW-1185">Reference proteome</keyword>
<gene>
    <name evidence="9" type="ORF">CRG98_015392</name>
</gene>
<evidence type="ECO:0000313" key="10">
    <source>
        <dbReference type="Proteomes" id="UP000233551"/>
    </source>
</evidence>
<dbReference type="PANTHER" id="PTHR46235:SF13">
    <property type="entry name" value="EDM2-LIKE PROTEIN1"/>
    <property type="match status" value="1"/>
</dbReference>
<feature type="region of interest" description="Disordered" evidence="7">
    <location>
        <begin position="958"/>
        <end position="983"/>
    </location>
</feature>
<sequence>MHMASSNEDSEIVPECITNYWLFDHSVNPTSFTNLPLQWPGDEIHRDLQTEIFLRGTGDDGLQEVCKQVIAWRFELSYAQPEISMLSKNRKWMQLCHPKKSFEKFIRSALITVYSLHYLKRNQESSGDHLWNHLQKFFGSYELEPSMNDLVAHLSLIEEAIKRDIYLANCKYLLSIVDKDMRESIALHKDIQPAKVSKFIDDTDDVVIEAQELDAEEESSFDTVCALCDNGGTILPCEGICMRSFHATKEAGGDYCESLGFINDAQVEAIPLFRCKNCKYKKHQCFSCGRLSSSDTSSGAEVFSCCSGTCGHFYHPKCVAELLLPSDKAQAEELQKKIIAGEPFVCPVHKCLICHQSEDKTVHDLQLAVCRRCPKAYHRKCLPREISFGDDGLPQRAWDHLLPSRILIYCMDHIIDPKWGTPAREHIIFPSVEGKKKHYPPIRPRIPAKKKCATSESCSIEKTAAKMPNTIERTSDTGHVGDFLSARIRTPNITISAKISSEINQSTSSRDDNSLGKDSRFPSLSNSSFNSRPYSQKQQKVAYVDLDVDENEDRDQCSLEDTEMQNRILALIGESNASFDVDECMRKHKAKSNHAMLDRSITLGKVEHCVKAVRTALQKLDTGCPIEEAKEICEPGILKQLLVWRMKLRVYMAPFLHGVRYTSFGRHFTKSDKLKEIVERLQWYVQNGDTIVDFCCGANEFSCLLKEKLKIIGKSCSFKNYDLFPPQNTFCFEKRDWMSVETNELPDGSKLIMGLNPPFGVKASLANRFIRKALEFKPKLLTLIVPEETYRLDTGPDPYDLIWKDRQLLTGKSFYLPGSIDVCNRQLEDWNVQPPSLYLWSRHDWTSRHKALADKCGHLVNDHSLTENNTPDLWPSSRTTEVPGSFPENHQQPEAPAPDRPVGEQQEGGFRYIEQCPVLPDNQLIYNSCGYIQPPRLYADPHHGQQFIYPYGQQQFTSMPSTSYQSTSPYDPFMDSLPTTNPK</sequence>
<dbReference type="Proteomes" id="UP000233551">
    <property type="component" value="Unassembled WGS sequence"/>
</dbReference>